<dbReference type="InterPro" id="IPR025724">
    <property type="entry name" value="GAG-pre-integrase_dom"/>
</dbReference>
<dbReference type="PANTHER" id="PTHR42648">
    <property type="entry name" value="TRANSPOSASE, PUTATIVE-RELATED"/>
    <property type="match status" value="1"/>
</dbReference>
<dbReference type="PANTHER" id="PTHR42648:SF26">
    <property type="entry name" value="INTEGRASE CATALYTIC DOMAIN-CONTAINING PROTEIN"/>
    <property type="match status" value="1"/>
</dbReference>
<organism evidence="2 5">
    <name type="scientific">Populus euphratica</name>
    <name type="common">Euphrates poplar</name>
    <dbReference type="NCBI Taxonomy" id="75702"/>
    <lineage>
        <taxon>Eukaryota</taxon>
        <taxon>Viridiplantae</taxon>
        <taxon>Streptophyta</taxon>
        <taxon>Embryophyta</taxon>
        <taxon>Tracheophyta</taxon>
        <taxon>Spermatophyta</taxon>
        <taxon>Magnoliopsida</taxon>
        <taxon>eudicotyledons</taxon>
        <taxon>Gunneridae</taxon>
        <taxon>Pentapetalae</taxon>
        <taxon>rosids</taxon>
        <taxon>fabids</taxon>
        <taxon>Malpighiales</taxon>
        <taxon>Salicaceae</taxon>
        <taxon>Saliceae</taxon>
        <taxon>Populus</taxon>
    </lineage>
</organism>
<dbReference type="Pfam" id="PF13976">
    <property type="entry name" value="gag_pre-integrs"/>
    <property type="match status" value="1"/>
</dbReference>
<sequence length="329" mass="36999">MIPICQLCNSKGHTAPFCRASPPKRTRCNICGRSNHTSWYCFYNDKGPNYIALYSPQSSFSLQPQSLQYPPYSAPSSQNREVHQPPMQVMQQYTPYQASSSQNREVQQSPMQAMHTVIHSVSPASCSLGSSQVWLTDSGATNHMTADLANLLLASPYPSTETIHIANGEVQSIGRILYKGLCSNGLYPIHSFSPATFQQPYQATTYLGQLIQSILWHHRLGHPINNIVSLISNKADVHVSKTPTPLMCHPCLKGKFSKLPFPQHVNKSVIPFDTIHTNLWGPAPSISVDGYRYYTIFVDECTRYCWIFPLVNKSDLFSTFFVFYSFVFT</sequence>
<dbReference type="InterPro" id="IPR012337">
    <property type="entry name" value="RNaseH-like_sf"/>
</dbReference>
<evidence type="ECO:0000313" key="4">
    <source>
        <dbReference type="RefSeq" id="XP_011013509.1"/>
    </source>
</evidence>
<dbReference type="RefSeq" id="XP_011013510.1">
    <property type="nucleotide sequence ID" value="XM_011015208.1"/>
</dbReference>
<evidence type="ECO:0000313" key="3">
    <source>
        <dbReference type="RefSeq" id="XP_011013508.1"/>
    </source>
</evidence>
<dbReference type="GeneID" id="105117521"/>
<dbReference type="GO" id="GO:0008270">
    <property type="term" value="F:zinc ion binding"/>
    <property type="evidence" value="ECO:0007669"/>
    <property type="project" value="InterPro"/>
</dbReference>
<reference evidence="3 4" key="1">
    <citation type="submission" date="2025-04" db="UniProtKB">
        <authorList>
            <consortium name="RefSeq"/>
        </authorList>
    </citation>
    <scope>IDENTIFICATION</scope>
</reference>
<protein>
    <submittedName>
        <fullName evidence="3 4">Uncharacterized protein LOC105117521</fullName>
    </submittedName>
</protein>
<dbReference type="InterPro" id="IPR036875">
    <property type="entry name" value="Znf_CCHC_sf"/>
</dbReference>
<dbReference type="InterPro" id="IPR039537">
    <property type="entry name" value="Retrotran_Ty1/copia-like"/>
</dbReference>
<dbReference type="SUPFAM" id="SSF57756">
    <property type="entry name" value="Retrovirus zinc finger-like domains"/>
    <property type="match status" value="1"/>
</dbReference>
<name>A0AAJ6TN16_POPEU</name>
<evidence type="ECO:0000313" key="2">
    <source>
        <dbReference type="Proteomes" id="UP000694918"/>
    </source>
</evidence>
<dbReference type="RefSeq" id="XP_011013508.1">
    <property type="nucleotide sequence ID" value="XM_011015206.1"/>
</dbReference>
<feature type="domain" description="GAG-pre-integrase" evidence="1">
    <location>
        <begin position="212"/>
        <end position="255"/>
    </location>
</feature>
<evidence type="ECO:0000313" key="5">
    <source>
        <dbReference type="RefSeq" id="XP_011013510.1"/>
    </source>
</evidence>
<proteinExistence type="predicted"/>
<dbReference type="Proteomes" id="UP000694918">
    <property type="component" value="Unplaced"/>
</dbReference>
<evidence type="ECO:0000259" key="1">
    <source>
        <dbReference type="Pfam" id="PF13976"/>
    </source>
</evidence>
<dbReference type="KEGG" id="peu:105117521"/>
<dbReference type="RefSeq" id="XP_011013509.1">
    <property type="nucleotide sequence ID" value="XM_011015207.1"/>
</dbReference>
<dbReference type="Gene3D" id="3.30.420.10">
    <property type="entry name" value="Ribonuclease H-like superfamily/Ribonuclease H"/>
    <property type="match status" value="1"/>
</dbReference>
<dbReference type="InterPro" id="IPR036397">
    <property type="entry name" value="RNaseH_sf"/>
</dbReference>
<gene>
    <name evidence="3 4 5" type="primary">LOC105117521</name>
</gene>
<keyword evidence="2" id="KW-1185">Reference proteome</keyword>
<dbReference type="GO" id="GO:0003676">
    <property type="term" value="F:nucleic acid binding"/>
    <property type="evidence" value="ECO:0007669"/>
    <property type="project" value="InterPro"/>
</dbReference>
<dbReference type="AlphaFoldDB" id="A0AAJ6TN16"/>
<accession>A0AAJ6TN16</accession>
<dbReference type="SUPFAM" id="SSF53098">
    <property type="entry name" value="Ribonuclease H-like"/>
    <property type="match status" value="1"/>
</dbReference>